<proteinExistence type="predicted"/>
<accession>A0ABP0NP89</accession>
<dbReference type="Proteomes" id="UP001642484">
    <property type="component" value="Unassembled WGS sequence"/>
</dbReference>
<organism evidence="1 3">
    <name type="scientific">Durusdinium trenchii</name>
    <dbReference type="NCBI Taxonomy" id="1381693"/>
    <lineage>
        <taxon>Eukaryota</taxon>
        <taxon>Sar</taxon>
        <taxon>Alveolata</taxon>
        <taxon>Dinophyceae</taxon>
        <taxon>Suessiales</taxon>
        <taxon>Symbiodiniaceae</taxon>
        <taxon>Durusdinium</taxon>
    </lineage>
</organism>
<dbReference type="EMBL" id="CAXAMN010022028">
    <property type="protein sequence ID" value="CAK9065576.1"/>
    <property type="molecule type" value="Genomic_DNA"/>
</dbReference>
<sequence>MKELGSMAGQEPLEYALHEIIARSQQLLSKGVDDLRPIKRHRRYGPIVEKHTSRIRELGKRYQALELNARPENEWYILEDTGGLPRHVRSARWKFKRRWGQVCSALKMGYVDQLNRPVAECCGVLTSQSCLKLNHQICEFV</sequence>
<evidence type="ECO:0000313" key="1">
    <source>
        <dbReference type="EMBL" id="CAK9065576.1"/>
    </source>
</evidence>
<evidence type="ECO:0000313" key="2">
    <source>
        <dbReference type="EMBL" id="CAK9066662.1"/>
    </source>
</evidence>
<comment type="caution">
    <text evidence="1">The sequence shown here is derived from an EMBL/GenBank/DDBJ whole genome shotgun (WGS) entry which is preliminary data.</text>
</comment>
<evidence type="ECO:0000313" key="3">
    <source>
        <dbReference type="Proteomes" id="UP001642484"/>
    </source>
</evidence>
<keyword evidence="3" id="KW-1185">Reference proteome</keyword>
<name>A0ABP0NP89_9DINO</name>
<dbReference type="EMBL" id="CAXAMN010022139">
    <property type="protein sequence ID" value="CAK9066662.1"/>
    <property type="molecule type" value="Genomic_DNA"/>
</dbReference>
<reference evidence="1 3" key="1">
    <citation type="submission" date="2024-02" db="EMBL/GenBank/DDBJ databases">
        <authorList>
            <person name="Chen Y."/>
            <person name="Shah S."/>
            <person name="Dougan E. K."/>
            <person name="Thang M."/>
            <person name="Chan C."/>
        </authorList>
    </citation>
    <scope>NUCLEOTIDE SEQUENCE [LARGE SCALE GENOMIC DNA]</scope>
</reference>
<gene>
    <name evidence="1" type="ORF">CCMP2556_LOCUS32227</name>
    <name evidence="2" type="ORF">CCMP2556_LOCUS32754</name>
</gene>
<protein>
    <submittedName>
        <fullName evidence="1">Uncharacterized protein</fullName>
    </submittedName>
</protein>